<keyword evidence="2" id="KW-1185">Reference proteome</keyword>
<gene>
    <name evidence="1" type="ORF">Vadar_004083</name>
</gene>
<reference evidence="1 2" key="1">
    <citation type="journal article" date="2021" name="Hortic Res">
        <title>High-quality reference genome and annotation aids understanding of berry development for evergreen blueberry (Vaccinium darrowii).</title>
        <authorList>
            <person name="Yu J."/>
            <person name="Hulse-Kemp A.M."/>
            <person name="Babiker E."/>
            <person name="Staton M."/>
        </authorList>
    </citation>
    <scope>NUCLEOTIDE SEQUENCE [LARGE SCALE GENOMIC DNA]</scope>
    <source>
        <strain evidence="2">cv. NJ 8807/NJ 8810</strain>
        <tissue evidence="1">Young leaf</tissue>
    </source>
</reference>
<organism evidence="1 2">
    <name type="scientific">Vaccinium darrowii</name>
    <dbReference type="NCBI Taxonomy" id="229202"/>
    <lineage>
        <taxon>Eukaryota</taxon>
        <taxon>Viridiplantae</taxon>
        <taxon>Streptophyta</taxon>
        <taxon>Embryophyta</taxon>
        <taxon>Tracheophyta</taxon>
        <taxon>Spermatophyta</taxon>
        <taxon>Magnoliopsida</taxon>
        <taxon>eudicotyledons</taxon>
        <taxon>Gunneridae</taxon>
        <taxon>Pentapetalae</taxon>
        <taxon>asterids</taxon>
        <taxon>Ericales</taxon>
        <taxon>Ericaceae</taxon>
        <taxon>Vaccinioideae</taxon>
        <taxon>Vaccinieae</taxon>
        <taxon>Vaccinium</taxon>
    </lineage>
</organism>
<protein>
    <submittedName>
        <fullName evidence="1">Uncharacterized protein</fullName>
    </submittedName>
</protein>
<evidence type="ECO:0000313" key="2">
    <source>
        <dbReference type="Proteomes" id="UP000828048"/>
    </source>
</evidence>
<proteinExistence type="predicted"/>
<accession>A0ACB7XF86</accession>
<dbReference type="Proteomes" id="UP000828048">
    <property type="component" value="Chromosome 10"/>
</dbReference>
<name>A0ACB7XF86_9ERIC</name>
<comment type="caution">
    <text evidence="1">The sequence shown here is derived from an EMBL/GenBank/DDBJ whole genome shotgun (WGS) entry which is preliminary data.</text>
</comment>
<evidence type="ECO:0000313" key="1">
    <source>
        <dbReference type="EMBL" id="KAH7839434.1"/>
    </source>
</evidence>
<dbReference type="EMBL" id="CM037160">
    <property type="protein sequence ID" value="KAH7839434.1"/>
    <property type="molecule type" value="Genomic_DNA"/>
</dbReference>
<sequence length="429" mass="48025">MAIAHSFRRSPTQGHVWSLSNMPYSQLMIIILVVICSPVQQSAGTAGFVKTRNTQFVVDGSSPFLFNGFNSYWMMHVAAEPSERHKVSDTLRETAAAGLTVCRTWAFSDGGDRALQMSPGAYNEPVFQALDFVISEAKKYGVRLILSLSNNYKDFGGRSQYVNWARGAGVPINTDDDFYTNQVVKGYYMNHVKRVLTRINTIDGVAYKDDPTIMAWELMNEPRCQIDYSGKTLNGWVQEMASYVKSIDSNHLLEIGMEGFYGDSIPDRKQYNPGYQVGTDFISNNLIKEIDFTTIHAYPDIWLSGQDDNSQMGFMQRWMTSHLTDSRTILKKPIVFSEFGKSSKDAGYSLNARDSFLNAIYTNIYNFARSGGGIGGGLVWQIMGEGMESYDDGYSIVLNQNPSTNAVVARQSTQMKALERTLTARSTRV</sequence>